<accession>A0A7R9QYV1</accession>
<dbReference type="EMBL" id="CAJPVJ010033051">
    <property type="protein sequence ID" value="CAG2180669.1"/>
    <property type="molecule type" value="Genomic_DNA"/>
</dbReference>
<proteinExistence type="predicted"/>
<evidence type="ECO:0000256" key="1">
    <source>
        <dbReference type="SAM" id="MobiDB-lite"/>
    </source>
</evidence>
<feature type="region of interest" description="Disordered" evidence="1">
    <location>
        <begin position="1"/>
        <end position="70"/>
    </location>
</feature>
<dbReference type="Proteomes" id="UP000728032">
    <property type="component" value="Unassembled WGS sequence"/>
</dbReference>
<feature type="non-terminal residue" evidence="2">
    <location>
        <position position="1"/>
    </location>
</feature>
<dbReference type="AlphaFoldDB" id="A0A7R9QYV1"/>
<dbReference type="EMBL" id="OC947876">
    <property type="protein sequence ID" value="CAD7663532.1"/>
    <property type="molecule type" value="Genomic_DNA"/>
</dbReference>
<feature type="compositionally biased region" description="Polar residues" evidence="1">
    <location>
        <begin position="60"/>
        <end position="70"/>
    </location>
</feature>
<keyword evidence="3" id="KW-1185">Reference proteome</keyword>
<gene>
    <name evidence="2" type="ORF">ONB1V03_LOCUS20090</name>
</gene>
<protein>
    <submittedName>
        <fullName evidence="2">Uncharacterized protein</fullName>
    </submittedName>
</protein>
<evidence type="ECO:0000313" key="2">
    <source>
        <dbReference type="EMBL" id="CAD7663532.1"/>
    </source>
</evidence>
<feature type="non-terminal residue" evidence="2">
    <location>
        <position position="70"/>
    </location>
</feature>
<dbReference type="OrthoDB" id="6529974at2759"/>
<reference evidence="2" key="1">
    <citation type="submission" date="2020-11" db="EMBL/GenBank/DDBJ databases">
        <authorList>
            <person name="Tran Van P."/>
        </authorList>
    </citation>
    <scope>NUCLEOTIDE SEQUENCE</scope>
</reference>
<evidence type="ECO:0000313" key="3">
    <source>
        <dbReference type="Proteomes" id="UP000728032"/>
    </source>
</evidence>
<sequence length="70" mass="8131">NKKWVESIYPGKRRQNEGQQDQLYERPTSLLDAPQIQNPSDCNRKSKGLPKREWSEAIYSPQSQAPDDQT</sequence>
<organism evidence="2">
    <name type="scientific">Oppiella nova</name>
    <dbReference type="NCBI Taxonomy" id="334625"/>
    <lineage>
        <taxon>Eukaryota</taxon>
        <taxon>Metazoa</taxon>
        <taxon>Ecdysozoa</taxon>
        <taxon>Arthropoda</taxon>
        <taxon>Chelicerata</taxon>
        <taxon>Arachnida</taxon>
        <taxon>Acari</taxon>
        <taxon>Acariformes</taxon>
        <taxon>Sarcoptiformes</taxon>
        <taxon>Oribatida</taxon>
        <taxon>Brachypylina</taxon>
        <taxon>Oppioidea</taxon>
        <taxon>Oppiidae</taxon>
        <taxon>Oppiella</taxon>
    </lineage>
</organism>
<name>A0A7R9QYV1_9ACAR</name>